<protein>
    <submittedName>
        <fullName evidence="6">Baseplate wedge protein</fullName>
    </submittedName>
</protein>
<evidence type="ECO:0000259" key="2">
    <source>
        <dbReference type="Pfam" id="PF21387"/>
    </source>
</evidence>
<sequence length="646" mass="72638">MDWLSTQDEFKDFDFSGARINVLNDLLAYSVLYLQQFSNSALNESFLQTARLRSSVVQAAQDKGYMPASRSASSTDIMLVCTHLNSPVRIQIPRGTKILGKPKDKGEPYAFVVTEDVTRSIDKNKKYFVPVKIAQGRIIRTQLSFDPAVKILIRDEKIDRESVRVTVGGAIWANWTNESMVRAGSTSSVYYMRETIDGHTEIFFGEGQIDSAVIDYEPEYDDDGNEITPEARTGQLTNNYIGGLKPTKGTNIVIEYIRTEGEVANGCTEFSYVDTLKDITVEQVIENPSNDKDYVGSNGGGDPEPIERIRELATIKRESQDRAVTASDYEAFVSAKFGNIVQAVQCFTQKDKPGYAFVAIKPKNGLNLSTVQREDIKAYLNAYNLATITPSIINPDYMFLQHDVKVTYDLNKLSESEQWLEGKIIDSIDKYYTDEVEIFNKSFAKSRMLTYIDNSDISIIGSQATLRMVREVPNFYQTPMSGIKYNNQIAPQSMESGLLEFESAPGKGAYEIRYVSTKPNPSDAETRPGQAWIVAGPFKDGDVQVPNPPNENGWGREYTGSDFEKLPVTDGRSKYYVIGEYDTFTSTARWNLAVLQLRDNQFQTDTIELYADPVEDNIFTKDGSLIVFENDLRPQYTKITLEPIAQ</sequence>
<evidence type="ECO:0000259" key="5">
    <source>
        <dbReference type="Pfam" id="PF21871"/>
    </source>
</evidence>
<dbReference type="Pfam" id="PF21515">
    <property type="entry name" value="Gp6_2nd"/>
    <property type="match status" value="1"/>
</dbReference>
<name>A0A5P8PHG4_9CAUD</name>
<gene>
    <name evidence="6" type="ORF">CPT_Muldoon_158</name>
</gene>
<feature type="domain" description="Baseplate structural protein gp6 C-terminal" evidence="3">
    <location>
        <begin position="478"/>
        <end position="603"/>
    </location>
</feature>
<proteinExistence type="predicted"/>
<dbReference type="Pfam" id="PF21472">
    <property type="entry name" value="gp6_C-domII"/>
    <property type="match status" value="1"/>
</dbReference>
<dbReference type="Pfam" id="PF21379">
    <property type="entry name" value="Gp6-like_1st"/>
    <property type="match status" value="1"/>
</dbReference>
<feature type="domain" description="Baseplate wedge protein gp6-like N-terminal helical" evidence="1">
    <location>
        <begin position="1"/>
        <end position="65"/>
    </location>
</feature>
<organism evidence="6 7">
    <name type="scientific">Serratia phage Muldoon</name>
    <dbReference type="NCBI Taxonomy" id="2601678"/>
    <lineage>
        <taxon>Viruses</taxon>
        <taxon>Duplodnaviria</taxon>
        <taxon>Heunggongvirae</taxon>
        <taxon>Uroviricota</taxon>
        <taxon>Caudoviricetes</taxon>
        <taxon>Muldoonvirus</taxon>
        <taxon>Muldoonvirus muldoon</taxon>
    </lineage>
</organism>
<dbReference type="InterPro" id="IPR054065">
    <property type="entry name" value="Gp6_C-III"/>
</dbReference>
<evidence type="ECO:0000259" key="4">
    <source>
        <dbReference type="Pfam" id="PF21515"/>
    </source>
</evidence>
<evidence type="ECO:0000259" key="1">
    <source>
        <dbReference type="Pfam" id="PF21379"/>
    </source>
</evidence>
<evidence type="ECO:0000313" key="6">
    <source>
        <dbReference type="EMBL" id="QFR56109.1"/>
    </source>
</evidence>
<feature type="domain" description="Baseplate wedge protein gp6 C-terminal" evidence="5">
    <location>
        <begin position="396"/>
        <end position="471"/>
    </location>
</feature>
<dbReference type="Pfam" id="PF21387">
    <property type="entry name" value="Gp6_C-I"/>
    <property type="match status" value="1"/>
</dbReference>
<evidence type="ECO:0000313" key="7">
    <source>
        <dbReference type="Proteomes" id="UP000326777"/>
    </source>
</evidence>
<reference evidence="7" key="1">
    <citation type="submission" date="2019-06" db="EMBL/GenBank/DDBJ databases">
        <title>Complete genome sequence of Serratia marcescens phage Muldoon.</title>
        <authorList>
            <person name="Campbell S."/>
            <person name="Atkinson C."/>
            <person name="Moreland R."/>
            <person name="Liu M."/>
            <person name="Ramsey J."/>
            <person name="Leavitt J."/>
        </authorList>
    </citation>
    <scope>NUCLEOTIDE SEQUENCE [LARGE SCALE GENOMIC DNA]</scope>
</reference>
<dbReference type="InterPro" id="IPR049028">
    <property type="entry name" value="gp6_C-II"/>
</dbReference>
<accession>A0A5P8PHG4</accession>
<feature type="domain" description="Baseplate wedge protein gp6" evidence="4">
    <location>
        <begin position="72"/>
        <end position="136"/>
    </location>
</feature>
<dbReference type="Pfam" id="PF21871">
    <property type="entry name" value="Gp6_C-III"/>
    <property type="match status" value="1"/>
</dbReference>
<dbReference type="Proteomes" id="UP000326777">
    <property type="component" value="Genome"/>
</dbReference>
<dbReference type="InterPro" id="IPR049026">
    <property type="entry name" value="Gp6-like_N"/>
</dbReference>
<dbReference type="EMBL" id="MN095771">
    <property type="protein sequence ID" value="QFR56109.1"/>
    <property type="molecule type" value="Genomic_DNA"/>
</dbReference>
<feature type="domain" description="Baseplate structural protein gp6 C-terminal" evidence="2">
    <location>
        <begin position="325"/>
        <end position="393"/>
    </location>
</feature>
<dbReference type="InterPro" id="IPR049029">
    <property type="entry name" value="Gp6_II_1st"/>
</dbReference>
<evidence type="ECO:0000259" key="3">
    <source>
        <dbReference type="Pfam" id="PF21472"/>
    </source>
</evidence>
<dbReference type="Gene3D" id="3.30.300.200">
    <property type="match status" value="1"/>
</dbReference>
<keyword evidence="7" id="KW-1185">Reference proteome</keyword>
<dbReference type="InterPro" id="IPR049027">
    <property type="entry name" value="Gp6_C-I"/>
</dbReference>